<dbReference type="Proteomes" id="UP000037939">
    <property type="component" value="Unassembled WGS sequence"/>
</dbReference>
<accession>A0A0N0XM18</accession>
<organism evidence="2 3">
    <name type="scientific">Amantichitinum ursilacus</name>
    <dbReference type="NCBI Taxonomy" id="857265"/>
    <lineage>
        <taxon>Bacteria</taxon>
        <taxon>Pseudomonadati</taxon>
        <taxon>Pseudomonadota</taxon>
        <taxon>Betaproteobacteria</taxon>
        <taxon>Neisseriales</taxon>
        <taxon>Chitinibacteraceae</taxon>
        <taxon>Amantichitinum</taxon>
    </lineage>
</organism>
<dbReference type="EMBL" id="LAQT01000002">
    <property type="protein sequence ID" value="KPC54646.1"/>
    <property type="molecule type" value="Genomic_DNA"/>
</dbReference>
<evidence type="ECO:0000313" key="3">
    <source>
        <dbReference type="Proteomes" id="UP000037939"/>
    </source>
</evidence>
<gene>
    <name evidence="2" type="ORF">WG78_03705</name>
</gene>
<dbReference type="RefSeq" id="WP_053936429.1">
    <property type="nucleotide sequence ID" value="NZ_LAQT01000002.1"/>
</dbReference>
<feature type="signal peptide" evidence="1">
    <location>
        <begin position="1"/>
        <end position="19"/>
    </location>
</feature>
<evidence type="ECO:0000313" key="2">
    <source>
        <dbReference type="EMBL" id="KPC54646.1"/>
    </source>
</evidence>
<name>A0A0N0XM18_9NEIS</name>
<keyword evidence="1" id="KW-0732">Signal</keyword>
<protein>
    <submittedName>
        <fullName evidence="2">Uncharacterized protein</fullName>
    </submittedName>
</protein>
<dbReference type="AlphaFoldDB" id="A0A0N0XM18"/>
<proteinExistence type="predicted"/>
<feature type="chain" id="PRO_5005863178" evidence="1">
    <location>
        <begin position="20"/>
        <end position="181"/>
    </location>
</feature>
<comment type="caution">
    <text evidence="2">The sequence shown here is derived from an EMBL/GenBank/DDBJ whole genome shotgun (WGS) entry which is preliminary data.</text>
</comment>
<sequence>MKKLLIAIVTTLLASVAQADPPHLNTAPFVALLDRIGSVATNGNLADPHYVGAALQCQVSERHLPAQKVRGTELPAVDFGYLLSNCPLPQAANRSFLYTTQGEDNMQPGKVTILLSPFDDGSRLPLQKVVDLATSEFGTPECKGDEDSPQYCAFRLKGEHKATLLILGMRGVLMNIALQNQ</sequence>
<keyword evidence="3" id="KW-1185">Reference proteome</keyword>
<evidence type="ECO:0000256" key="1">
    <source>
        <dbReference type="SAM" id="SignalP"/>
    </source>
</evidence>
<reference evidence="2 3" key="1">
    <citation type="submission" date="2015-07" db="EMBL/GenBank/DDBJ databases">
        <title>Draft genome sequence of the Amantichitinum ursilacus IGB-41, a new chitin-degrading bacterium.</title>
        <authorList>
            <person name="Kirstahler P."/>
            <person name="Guenther M."/>
            <person name="Grumaz C."/>
            <person name="Rupp S."/>
            <person name="Zibek S."/>
            <person name="Sohn K."/>
        </authorList>
    </citation>
    <scope>NUCLEOTIDE SEQUENCE [LARGE SCALE GENOMIC DNA]</scope>
    <source>
        <strain evidence="2 3">IGB-41</strain>
    </source>
</reference>